<keyword evidence="5" id="KW-1185">Reference proteome</keyword>
<dbReference type="RefSeq" id="WP_119400629.1">
    <property type="nucleotide sequence ID" value="NZ_QWJJ01000022.1"/>
</dbReference>
<dbReference type="PANTHER" id="PTHR22911">
    <property type="entry name" value="ACYL-MALONYL CONDENSING ENZYME-RELATED"/>
    <property type="match status" value="1"/>
</dbReference>
<feature type="transmembrane region" description="Helical" evidence="1">
    <location>
        <begin position="234"/>
        <end position="253"/>
    </location>
</feature>
<keyword evidence="1" id="KW-0812">Transmembrane</keyword>
<protein>
    <submittedName>
        <fullName evidence="4">DMT family transporter</fullName>
    </submittedName>
</protein>
<feature type="transmembrane region" description="Helical" evidence="1">
    <location>
        <begin position="35"/>
        <end position="55"/>
    </location>
</feature>
<feature type="transmembrane region" description="Helical" evidence="1">
    <location>
        <begin position="97"/>
        <end position="116"/>
    </location>
</feature>
<accession>A0A399IVP2</accession>
<feature type="signal peptide" evidence="2">
    <location>
        <begin position="1"/>
        <end position="25"/>
    </location>
</feature>
<evidence type="ECO:0000256" key="1">
    <source>
        <dbReference type="SAM" id="Phobius"/>
    </source>
</evidence>
<feature type="transmembrane region" description="Helical" evidence="1">
    <location>
        <begin position="259"/>
        <end position="276"/>
    </location>
</feature>
<proteinExistence type="predicted"/>
<feature type="transmembrane region" description="Helical" evidence="1">
    <location>
        <begin position="67"/>
        <end position="85"/>
    </location>
</feature>
<dbReference type="InterPro" id="IPR037185">
    <property type="entry name" value="EmrE-like"/>
</dbReference>
<feature type="domain" description="EamA" evidence="3">
    <location>
        <begin position="6"/>
        <end position="137"/>
    </location>
</feature>
<evidence type="ECO:0000256" key="2">
    <source>
        <dbReference type="SAM" id="SignalP"/>
    </source>
</evidence>
<evidence type="ECO:0000313" key="4">
    <source>
        <dbReference type="EMBL" id="RII37094.1"/>
    </source>
</evidence>
<keyword evidence="1" id="KW-0472">Membrane</keyword>
<feature type="transmembrane region" description="Helical" evidence="1">
    <location>
        <begin position="177"/>
        <end position="197"/>
    </location>
</feature>
<organism evidence="4 5">
    <name type="scientific">Pseudooceanicola sediminis</name>
    <dbReference type="NCBI Taxonomy" id="2211117"/>
    <lineage>
        <taxon>Bacteria</taxon>
        <taxon>Pseudomonadati</taxon>
        <taxon>Pseudomonadota</taxon>
        <taxon>Alphaproteobacteria</taxon>
        <taxon>Rhodobacterales</taxon>
        <taxon>Paracoccaceae</taxon>
        <taxon>Pseudooceanicola</taxon>
    </lineage>
</organism>
<feature type="transmembrane region" description="Helical" evidence="1">
    <location>
        <begin position="148"/>
        <end position="165"/>
    </location>
</feature>
<evidence type="ECO:0000313" key="5">
    <source>
        <dbReference type="Proteomes" id="UP000265848"/>
    </source>
</evidence>
<dbReference type="Pfam" id="PF00892">
    <property type="entry name" value="EamA"/>
    <property type="match status" value="2"/>
</dbReference>
<keyword evidence="1" id="KW-1133">Transmembrane helix</keyword>
<feature type="domain" description="EamA" evidence="3">
    <location>
        <begin position="149"/>
        <end position="271"/>
    </location>
</feature>
<dbReference type="PANTHER" id="PTHR22911:SF103">
    <property type="entry name" value="BLR2811 PROTEIN"/>
    <property type="match status" value="1"/>
</dbReference>
<dbReference type="GO" id="GO:0016020">
    <property type="term" value="C:membrane"/>
    <property type="evidence" value="ECO:0007669"/>
    <property type="project" value="InterPro"/>
</dbReference>
<dbReference type="SUPFAM" id="SSF103481">
    <property type="entry name" value="Multidrug resistance efflux transporter EmrE"/>
    <property type="match status" value="2"/>
</dbReference>
<dbReference type="Proteomes" id="UP000265848">
    <property type="component" value="Unassembled WGS sequence"/>
</dbReference>
<name>A0A399IVP2_9RHOB</name>
<sequence>MSNNARAILMMILAVFCFSSMDATAKSVALETNTVMALWARYAGQALLVIVLVLPRIRSVARTQYPVLQFLRSAFLLTATASFFYGLTRNGLAENTAIMDVNPVLVTLGAAIFLGEKLGPRRIAGILAAMVGAMIIIRPGTAVFSPDAIFPLIAAFAYAGYSLTTRYVGAREDPWTSLFYAALLGALVITTLLPGHWQTPSTGVLLKMLLIAGLGTVAQLMMIRSLSIGEAAMLAPFAYVGLINATFWGIVAYGEFPDTWTICGALVIVGAGVYVWHRETRGGTASLPAKAKTPPEGL</sequence>
<dbReference type="OrthoDB" id="9812899at2"/>
<feature type="transmembrane region" description="Helical" evidence="1">
    <location>
        <begin position="203"/>
        <end position="222"/>
    </location>
</feature>
<keyword evidence="2" id="KW-0732">Signal</keyword>
<gene>
    <name evidence="4" type="ORF">DL237_18995</name>
</gene>
<feature type="chain" id="PRO_5017407741" evidence="2">
    <location>
        <begin position="26"/>
        <end position="298"/>
    </location>
</feature>
<reference evidence="4 5" key="1">
    <citation type="submission" date="2018-08" db="EMBL/GenBank/DDBJ databases">
        <title>Pseudooceanicola sediminis CY03 in the family Rhodobacteracea.</title>
        <authorList>
            <person name="Zhang Y.-J."/>
        </authorList>
    </citation>
    <scope>NUCLEOTIDE SEQUENCE [LARGE SCALE GENOMIC DNA]</scope>
    <source>
        <strain evidence="4 5">CY03</strain>
    </source>
</reference>
<dbReference type="AlphaFoldDB" id="A0A399IVP2"/>
<feature type="transmembrane region" description="Helical" evidence="1">
    <location>
        <begin position="123"/>
        <end position="142"/>
    </location>
</feature>
<evidence type="ECO:0000259" key="3">
    <source>
        <dbReference type="Pfam" id="PF00892"/>
    </source>
</evidence>
<dbReference type="InterPro" id="IPR000620">
    <property type="entry name" value="EamA_dom"/>
</dbReference>
<dbReference type="EMBL" id="QWJJ01000022">
    <property type="protein sequence ID" value="RII37094.1"/>
    <property type="molecule type" value="Genomic_DNA"/>
</dbReference>
<comment type="caution">
    <text evidence="4">The sequence shown here is derived from an EMBL/GenBank/DDBJ whole genome shotgun (WGS) entry which is preliminary data.</text>
</comment>